<organism evidence="2 3">
    <name type="scientific">Trichonephila clavipes</name>
    <name type="common">Golden silk orbweaver</name>
    <name type="synonym">Nephila clavipes</name>
    <dbReference type="NCBI Taxonomy" id="2585209"/>
    <lineage>
        <taxon>Eukaryota</taxon>
        <taxon>Metazoa</taxon>
        <taxon>Ecdysozoa</taxon>
        <taxon>Arthropoda</taxon>
        <taxon>Chelicerata</taxon>
        <taxon>Arachnida</taxon>
        <taxon>Araneae</taxon>
        <taxon>Araneomorphae</taxon>
        <taxon>Entelegynae</taxon>
        <taxon>Araneoidea</taxon>
        <taxon>Nephilidae</taxon>
        <taxon>Trichonephila</taxon>
    </lineage>
</organism>
<dbReference type="SUPFAM" id="SSF47353">
    <property type="entry name" value="Retrovirus capsid dimerization domain-like"/>
    <property type="match status" value="1"/>
</dbReference>
<dbReference type="PANTHER" id="PTHR46888:SF1">
    <property type="entry name" value="RIBONUCLEASE H"/>
    <property type="match status" value="1"/>
</dbReference>
<dbReference type="Proteomes" id="UP000887159">
    <property type="component" value="Unassembled WGS sequence"/>
</dbReference>
<reference evidence="2" key="1">
    <citation type="submission" date="2020-08" db="EMBL/GenBank/DDBJ databases">
        <title>Multicomponent nature underlies the extraordinary mechanical properties of spider dragline silk.</title>
        <authorList>
            <person name="Kono N."/>
            <person name="Nakamura H."/>
            <person name="Mori M."/>
            <person name="Yoshida Y."/>
            <person name="Ohtoshi R."/>
            <person name="Malay A.D."/>
            <person name="Moran D.A.P."/>
            <person name="Tomita M."/>
            <person name="Numata K."/>
            <person name="Arakawa K."/>
        </authorList>
    </citation>
    <scope>NUCLEOTIDE SEQUENCE</scope>
</reference>
<comment type="caution">
    <text evidence="2">The sequence shown here is derived from an EMBL/GenBank/DDBJ whole genome shotgun (WGS) entry which is preliminary data.</text>
</comment>
<dbReference type="InterPro" id="IPR043502">
    <property type="entry name" value="DNA/RNA_pol_sf"/>
</dbReference>
<sequence length="456" mass="53296">MKEDISLYLILFERQACMMNVPKEFWISHLLSLLPQEITQLIAREPEQEARDYDHVRSLLLKRFKLTPEKFRQLFVTHQKSSDKTWRDFYQEVQTFVNGWIEGLDLTTFDKLRDLMIADQMKKRASVEFKERHLDEWPSINYPVALAERLEEFEDVRRTLKQKTHTLTPVRRPEVRGSNQVENFRKFDNHNTRRTGNFNPEKRYLGTPPSRDFDRRAPRRYYICHSLEHLSFNCPKAMKEIKREQPNPQVQSCSVTPQKGLHLKSIMLGNEIVSELIDTGSTVSLNREDVSSKIVDHSRLSKINTVLYGLGQTEVITKGSFEHFGTSFFNFTQEGVMFHKHEEKSCLMKISGVHPEDELDFSHILDSQVKNDLNRITASYKPEKTESTGVTRRILLKDDIPVYQPARRLSYAEKKTVNKHIGEWLEQGIARPSSSEYASPIVLVKNKKKGSRVPSW</sequence>
<name>A0A8X6VGJ2_TRICX</name>
<dbReference type="AlphaFoldDB" id="A0A8X6VGJ2"/>
<feature type="region of interest" description="Disordered" evidence="1">
    <location>
        <begin position="187"/>
        <end position="211"/>
    </location>
</feature>
<dbReference type="Gene3D" id="3.10.10.10">
    <property type="entry name" value="HIV Type 1 Reverse Transcriptase, subunit A, domain 1"/>
    <property type="match status" value="1"/>
</dbReference>
<evidence type="ECO:0000313" key="3">
    <source>
        <dbReference type="Proteomes" id="UP000887159"/>
    </source>
</evidence>
<evidence type="ECO:0000313" key="2">
    <source>
        <dbReference type="EMBL" id="GFY05225.1"/>
    </source>
</evidence>
<accession>A0A8X6VGJ2</accession>
<gene>
    <name evidence="2" type="primary">TY3B-I_893</name>
    <name evidence="2" type="ORF">TNCV_2206711</name>
</gene>
<dbReference type="PANTHER" id="PTHR46888">
    <property type="entry name" value="ZINC KNUCKLE DOMAINCONTAINING PROTEIN-RELATED"/>
    <property type="match status" value="1"/>
</dbReference>
<protein>
    <submittedName>
        <fullName evidence="2">Transposon Ty3-I Gag-Pol polyprotein</fullName>
    </submittedName>
</protein>
<dbReference type="EMBL" id="BMAU01021250">
    <property type="protein sequence ID" value="GFY05225.1"/>
    <property type="molecule type" value="Genomic_DNA"/>
</dbReference>
<dbReference type="GO" id="GO:0071897">
    <property type="term" value="P:DNA biosynthetic process"/>
    <property type="evidence" value="ECO:0007669"/>
    <property type="project" value="UniProtKB-ARBA"/>
</dbReference>
<evidence type="ECO:0000256" key="1">
    <source>
        <dbReference type="SAM" id="MobiDB-lite"/>
    </source>
</evidence>
<dbReference type="SUPFAM" id="SSF56672">
    <property type="entry name" value="DNA/RNA polymerases"/>
    <property type="match status" value="1"/>
</dbReference>
<proteinExistence type="predicted"/>
<keyword evidence="3" id="KW-1185">Reference proteome</keyword>